<dbReference type="InterPro" id="IPR031795">
    <property type="entry name" value="Zf-HC3"/>
</dbReference>
<dbReference type="EMBL" id="JACHIW010000002">
    <property type="protein sequence ID" value="MBB5159440.1"/>
    <property type="molecule type" value="Genomic_DNA"/>
</dbReference>
<accession>A0A840QHG8</accession>
<evidence type="ECO:0000256" key="1">
    <source>
        <dbReference type="SAM" id="MobiDB-lite"/>
    </source>
</evidence>
<name>A0A840QHG8_9PSEU</name>
<feature type="compositionally biased region" description="Basic and acidic residues" evidence="1">
    <location>
        <begin position="14"/>
        <end position="24"/>
    </location>
</feature>
<sequence>MYQPNPFHWVPADGQRHASTDPKPAKGYPTGFVVGTLCGHQLAAENTSRSWLWPTCGTCNDKADGLANTPTPTAASAG</sequence>
<comment type="caution">
    <text evidence="2">The sequence shown here is derived from an EMBL/GenBank/DDBJ whole genome shotgun (WGS) entry which is preliminary data.</text>
</comment>
<evidence type="ECO:0000313" key="3">
    <source>
        <dbReference type="Proteomes" id="UP000584374"/>
    </source>
</evidence>
<proteinExistence type="predicted"/>
<dbReference type="Pfam" id="PF16827">
    <property type="entry name" value="zf-HC3"/>
    <property type="match status" value="1"/>
</dbReference>
<evidence type="ECO:0008006" key="4">
    <source>
        <dbReference type="Google" id="ProtNLM"/>
    </source>
</evidence>
<gene>
    <name evidence="2" type="ORF">BJ970_007039</name>
</gene>
<protein>
    <recommendedName>
        <fullName evidence="4">Zinc finger protein</fullName>
    </recommendedName>
</protein>
<dbReference type="RefSeq" id="WP_184731840.1">
    <property type="nucleotide sequence ID" value="NZ_JACHIW010000002.1"/>
</dbReference>
<feature type="region of interest" description="Disordered" evidence="1">
    <location>
        <begin position="1"/>
        <end position="26"/>
    </location>
</feature>
<dbReference type="Proteomes" id="UP000584374">
    <property type="component" value="Unassembled WGS sequence"/>
</dbReference>
<dbReference type="AlphaFoldDB" id="A0A840QHG8"/>
<keyword evidence="3" id="KW-1185">Reference proteome</keyword>
<reference evidence="2 3" key="1">
    <citation type="submission" date="2020-08" db="EMBL/GenBank/DDBJ databases">
        <title>Sequencing the genomes of 1000 actinobacteria strains.</title>
        <authorList>
            <person name="Klenk H.-P."/>
        </authorList>
    </citation>
    <scope>NUCLEOTIDE SEQUENCE [LARGE SCALE GENOMIC DNA]</scope>
    <source>
        <strain evidence="2 3">DSM 45584</strain>
    </source>
</reference>
<organism evidence="2 3">
    <name type="scientific">Saccharopolyspora phatthalungensis</name>
    <dbReference type="NCBI Taxonomy" id="664693"/>
    <lineage>
        <taxon>Bacteria</taxon>
        <taxon>Bacillati</taxon>
        <taxon>Actinomycetota</taxon>
        <taxon>Actinomycetes</taxon>
        <taxon>Pseudonocardiales</taxon>
        <taxon>Pseudonocardiaceae</taxon>
        <taxon>Saccharopolyspora</taxon>
    </lineage>
</organism>
<evidence type="ECO:0000313" key="2">
    <source>
        <dbReference type="EMBL" id="MBB5159440.1"/>
    </source>
</evidence>